<feature type="region of interest" description="Disordered" evidence="7">
    <location>
        <begin position="319"/>
        <end position="350"/>
    </location>
</feature>
<dbReference type="InterPro" id="IPR003593">
    <property type="entry name" value="AAA+_ATPase"/>
</dbReference>
<dbReference type="SUPFAM" id="SSF90123">
    <property type="entry name" value="ABC transporter transmembrane region"/>
    <property type="match status" value="1"/>
</dbReference>
<dbReference type="InterPro" id="IPR003439">
    <property type="entry name" value="ABC_transporter-like_ATP-bd"/>
</dbReference>
<evidence type="ECO:0000256" key="5">
    <source>
        <dbReference type="ARBA" id="ARBA00022989"/>
    </source>
</evidence>
<dbReference type="SMART" id="SM00382">
    <property type="entry name" value="AAA"/>
    <property type="match status" value="1"/>
</dbReference>
<dbReference type="Pfam" id="PF00005">
    <property type="entry name" value="ABC_tran"/>
    <property type="match status" value="1"/>
</dbReference>
<dbReference type="STRING" id="1915.SLINC_5832"/>
<dbReference type="GO" id="GO:0005524">
    <property type="term" value="F:ATP binding"/>
    <property type="evidence" value="ECO:0007669"/>
    <property type="project" value="UniProtKB-KW"/>
</dbReference>
<dbReference type="InterPro" id="IPR017871">
    <property type="entry name" value="ABC_transporter-like_CS"/>
</dbReference>
<keyword evidence="10" id="KW-1185">Reference proteome</keyword>
<keyword evidence="4" id="KW-0067">ATP-binding</keyword>
<evidence type="ECO:0000313" key="9">
    <source>
        <dbReference type="EMBL" id="ANS68056.1"/>
    </source>
</evidence>
<dbReference type="GO" id="GO:0016887">
    <property type="term" value="F:ATP hydrolysis activity"/>
    <property type="evidence" value="ECO:0007669"/>
    <property type="project" value="InterPro"/>
</dbReference>
<comment type="subcellular location">
    <subcellularLocation>
        <location evidence="1">Cell membrane</location>
        <topology evidence="1">Multi-pass membrane protein</topology>
    </subcellularLocation>
</comment>
<feature type="transmembrane region" description="Helical" evidence="8">
    <location>
        <begin position="162"/>
        <end position="182"/>
    </location>
</feature>
<evidence type="ECO:0000256" key="6">
    <source>
        <dbReference type="ARBA" id="ARBA00023136"/>
    </source>
</evidence>
<dbReference type="SUPFAM" id="SSF52540">
    <property type="entry name" value="P-loop containing nucleoside triphosphate hydrolases"/>
    <property type="match status" value="1"/>
</dbReference>
<dbReference type="EMBL" id="CP016438">
    <property type="protein sequence ID" value="ANS68056.1"/>
    <property type="molecule type" value="Genomic_DNA"/>
</dbReference>
<evidence type="ECO:0000256" key="1">
    <source>
        <dbReference type="ARBA" id="ARBA00004651"/>
    </source>
</evidence>
<reference evidence="9 10" key="1">
    <citation type="submission" date="2016-07" db="EMBL/GenBank/DDBJ databases">
        <title>Enhancement of antibiotic productionsby engineered nitrateutilization in actinobacteria.</title>
        <authorList>
            <person name="Meng S.C."/>
        </authorList>
    </citation>
    <scope>NUCLEOTIDE SEQUENCE [LARGE SCALE GENOMIC DNA]</scope>
    <source>
        <strain evidence="9 10">NRRL 2936</strain>
    </source>
</reference>
<feature type="compositionally biased region" description="Basic and acidic residues" evidence="7">
    <location>
        <begin position="319"/>
        <end position="331"/>
    </location>
</feature>
<keyword evidence="2 8" id="KW-0812">Transmembrane</keyword>
<feature type="transmembrane region" description="Helical" evidence="8">
    <location>
        <begin position="277"/>
        <end position="301"/>
    </location>
</feature>
<evidence type="ECO:0000256" key="4">
    <source>
        <dbReference type="ARBA" id="ARBA00022840"/>
    </source>
</evidence>
<feature type="transmembrane region" description="Helical" evidence="8">
    <location>
        <begin position="64"/>
        <end position="86"/>
    </location>
</feature>
<dbReference type="PATRIC" id="fig|1915.4.peg.6463"/>
<organism evidence="9 10">
    <name type="scientific">Streptomyces lincolnensis</name>
    <dbReference type="NCBI Taxonomy" id="1915"/>
    <lineage>
        <taxon>Bacteria</taxon>
        <taxon>Bacillati</taxon>
        <taxon>Actinomycetota</taxon>
        <taxon>Actinomycetes</taxon>
        <taxon>Kitasatosporales</taxon>
        <taxon>Streptomycetaceae</taxon>
        <taxon>Streptomyces</taxon>
    </lineage>
</organism>
<name>A0A1B1MHE8_STRLN</name>
<evidence type="ECO:0000256" key="3">
    <source>
        <dbReference type="ARBA" id="ARBA00022741"/>
    </source>
</evidence>
<dbReference type="KEGG" id="sls:SLINC_5832"/>
<sequence>MAEHRPNHEFRVMRELSADRRGQLALIGLLALLSTASTLALPWVVGKLIGDLDGGGFNGWTWLLVGLGVGSALAGALATFLLARLGQRMICRLRIRTMRHTLGMQVADIRQEGSGQLVSRITADTARIKKLIDAGPVQLPMAVLTTAGTLVIMGLVDWVLLLVTLAAFSVAAALIVAVVKGLRRSYVSVQESTSTLAQRYVAATDAVKVIKAYRAERQVGDVLAEHAEKTARSEIDAARLEALMMPVISLGQQIALVAVITSGGARLLDGQLSLADFVAFLLYLLQLTSPLMMIAAAVTAIKTGVVARERFTALFAKQPEDHEVRDGREARQAPTGGGLDTAPPDGEPGVPAVEFEDVRFDHGPTPVLRGADFHVPARGLTAMVGLSGAGKTTSLELMQRFAVAGGGSVRVFGRDVTDWSLPALRGRMAYVDQAATLVEDSIRGNLTLGRGEGAVTEQELLRVLDRVGLADEVNRSGLGLDTVLAGNVDLSGGQRQRLAIARALVSGADLVLLDEPSSQLDSLNEQKLKDLVDELARDRALLVVAHRISTVQHADHVIVLDDGQVVGEGTHADLMRDCPAYARLVHGQMLTAAGTTAGPVREAAEATV</sequence>
<dbReference type="GO" id="GO:0005886">
    <property type="term" value="C:plasma membrane"/>
    <property type="evidence" value="ECO:0007669"/>
    <property type="project" value="UniProtKB-SubCell"/>
</dbReference>
<dbReference type="PROSITE" id="PS00211">
    <property type="entry name" value="ABC_TRANSPORTER_1"/>
    <property type="match status" value="1"/>
</dbReference>
<dbReference type="PROSITE" id="PS50893">
    <property type="entry name" value="ABC_TRANSPORTER_2"/>
    <property type="match status" value="1"/>
</dbReference>
<evidence type="ECO:0000256" key="2">
    <source>
        <dbReference type="ARBA" id="ARBA00022692"/>
    </source>
</evidence>
<dbReference type="GO" id="GO:0015421">
    <property type="term" value="F:ABC-type oligopeptide transporter activity"/>
    <property type="evidence" value="ECO:0007669"/>
    <property type="project" value="TreeGrafter"/>
</dbReference>
<keyword evidence="3" id="KW-0547">Nucleotide-binding</keyword>
<dbReference type="PROSITE" id="PS50929">
    <property type="entry name" value="ABC_TM1F"/>
    <property type="match status" value="1"/>
</dbReference>
<feature type="transmembrane region" description="Helical" evidence="8">
    <location>
        <begin position="137"/>
        <end position="156"/>
    </location>
</feature>
<dbReference type="InterPro" id="IPR039421">
    <property type="entry name" value="Type_1_exporter"/>
</dbReference>
<proteinExistence type="predicted"/>
<dbReference type="PANTHER" id="PTHR43394:SF1">
    <property type="entry name" value="ATP-BINDING CASSETTE SUB-FAMILY B MEMBER 10, MITOCHONDRIAL"/>
    <property type="match status" value="1"/>
</dbReference>
<evidence type="ECO:0000313" key="10">
    <source>
        <dbReference type="Proteomes" id="UP000092598"/>
    </source>
</evidence>
<dbReference type="InterPro" id="IPR036640">
    <property type="entry name" value="ABC1_TM_sf"/>
</dbReference>
<keyword evidence="6 8" id="KW-0472">Membrane</keyword>
<protein>
    <submittedName>
        <fullName evidence="9">ABC transporter</fullName>
    </submittedName>
</protein>
<keyword evidence="5 8" id="KW-1133">Transmembrane helix</keyword>
<gene>
    <name evidence="9" type="ORF">SLINC_5832</name>
</gene>
<dbReference type="PANTHER" id="PTHR43394">
    <property type="entry name" value="ATP-DEPENDENT PERMEASE MDL1, MITOCHONDRIAL"/>
    <property type="match status" value="1"/>
</dbReference>
<dbReference type="CDD" id="cd18551">
    <property type="entry name" value="ABC_6TM_LmrA_like"/>
    <property type="match status" value="1"/>
</dbReference>
<accession>A0A1B1MHE8</accession>
<evidence type="ECO:0000256" key="7">
    <source>
        <dbReference type="SAM" id="MobiDB-lite"/>
    </source>
</evidence>
<dbReference type="Proteomes" id="UP000092598">
    <property type="component" value="Chromosome"/>
</dbReference>
<dbReference type="Pfam" id="PF00664">
    <property type="entry name" value="ABC_membrane"/>
    <property type="match status" value="1"/>
</dbReference>
<dbReference type="InterPro" id="IPR027417">
    <property type="entry name" value="P-loop_NTPase"/>
</dbReference>
<feature type="transmembrane region" description="Helical" evidence="8">
    <location>
        <begin position="242"/>
        <end position="265"/>
    </location>
</feature>
<dbReference type="AlphaFoldDB" id="A0A1B1MHE8"/>
<dbReference type="RefSeq" id="WP_225988307.1">
    <property type="nucleotide sequence ID" value="NZ_CP016438.1"/>
</dbReference>
<dbReference type="InterPro" id="IPR011527">
    <property type="entry name" value="ABC1_TM_dom"/>
</dbReference>
<dbReference type="Gene3D" id="1.20.1560.10">
    <property type="entry name" value="ABC transporter type 1, transmembrane domain"/>
    <property type="match status" value="1"/>
</dbReference>
<evidence type="ECO:0000256" key="8">
    <source>
        <dbReference type="SAM" id="Phobius"/>
    </source>
</evidence>
<dbReference type="Gene3D" id="3.40.50.300">
    <property type="entry name" value="P-loop containing nucleotide triphosphate hydrolases"/>
    <property type="match status" value="1"/>
</dbReference>